<feature type="compositionally biased region" description="Basic and acidic residues" evidence="1">
    <location>
        <begin position="207"/>
        <end position="228"/>
    </location>
</feature>
<evidence type="ECO:0000313" key="4">
    <source>
        <dbReference type="Proteomes" id="UP001631957"/>
    </source>
</evidence>
<evidence type="ECO:0000313" key="3">
    <source>
        <dbReference type="EMBL" id="MFM9611115.1"/>
    </source>
</evidence>
<reference evidence="3 4" key="1">
    <citation type="submission" date="2024-12" db="EMBL/GenBank/DDBJ databases">
        <title>Forecasting of Potato common scab and diversities of Pathogenic streptomyces spp. in china.</title>
        <authorList>
            <person name="Handique U."/>
            <person name="Wu J."/>
        </authorList>
    </citation>
    <scope>NUCLEOTIDE SEQUENCE [LARGE SCALE GENOMIC DNA]</scope>
    <source>
        <strain evidence="3 4">ZRIMU1530</strain>
    </source>
</reference>
<dbReference type="EMBL" id="JBJVNI010000010">
    <property type="protein sequence ID" value="MFM9611115.1"/>
    <property type="molecule type" value="Genomic_DNA"/>
</dbReference>
<sequence length="244" mass="24720">MTENTSRRPALLTRAKALPPWTLLAAGALAGGLAGGAYGALKPPVYTATAYVVAVPAEKSDPSSALGFAQAYGRVATQLAVLGDAQVWAGVPVDTLRKSVQTATSPDAPMVSITATSGRADLAADMANAVSRALTQHAKGSEKTTNVELQQFARALKPTDPSSQSPAVTGLVGASAGGLLGGLVLLARPKRGTKAATRTSGETSAPEETRAPEKKRTAEETRASEDAKTSVPGPALAADVHGAR</sequence>
<feature type="transmembrane region" description="Helical" evidence="2">
    <location>
        <begin position="167"/>
        <end position="187"/>
    </location>
</feature>
<gene>
    <name evidence="3" type="ORF">ACKI18_20690</name>
</gene>
<accession>A0ABW9HVT4</accession>
<dbReference type="RefSeq" id="WP_109362601.1">
    <property type="nucleotide sequence ID" value="NZ_JBJVNI010000010.1"/>
</dbReference>
<dbReference type="Proteomes" id="UP001631957">
    <property type="component" value="Unassembled WGS sequence"/>
</dbReference>
<evidence type="ECO:0000256" key="2">
    <source>
        <dbReference type="SAM" id="Phobius"/>
    </source>
</evidence>
<keyword evidence="2" id="KW-0472">Membrane</keyword>
<evidence type="ECO:0000256" key="1">
    <source>
        <dbReference type="SAM" id="MobiDB-lite"/>
    </source>
</evidence>
<keyword evidence="4" id="KW-1185">Reference proteome</keyword>
<name>A0ABW9HVT4_9ACTN</name>
<keyword evidence="2" id="KW-0812">Transmembrane</keyword>
<keyword evidence="2" id="KW-1133">Transmembrane helix</keyword>
<comment type="caution">
    <text evidence="3">The sequence shown here is derived from an EMBL/GenBank/DDBJ whole genome shotgun (WGS) entry which is preliminary data.</text>
</comment>
<protein>
    <submittedName>
        <fullName evidence="3">Lipopolysaccharide biosynthesis protein</fullName>
    </submittedName>
</protein>
<feature type="transmembrane region" description="Helical" evidence="2">
    <location>
        <begin position="21"/>
        <end position="41"/>
    </location>
</feature>
<proteinExistence type="predicted"/>
<feature type="region of interest" description="Disordered" evidence="1">
    <location>
        <begin position="191"/>
        <end position="244"/>
    </location>
</feature>
<organism evidence="3 4">
    <name type="scientific">Streptomyces niveiscabiei</name>
    <dbReference type="NCBI Taxonomy" id="164115"/>
    <lineage>
        <taxon>Bacteria</taxon>
        <taxon>Bacillati</taxon>
        <taxon>Actinomycetota</taxon>
        <taxon>Actinomycetes</taxon>
        <taxon>Kitasatosporales</taxon>
        <taxon>Streptomycetaceae</taxon>
        <taxon>Streptomyces</taxon>
    </lineage>
</organism>